<dbReference type="EMBL" id="SNXY01000007">
    <property type="protein sequence ID" value="TDP85596.1"/>
    <property type="molecule type" value="Genomic_DNA"/>
</dbReference>
<keyword evidence="2" id="KW-1185">Reference proteome</keyword>
<dbReference type="Proteomes" id="UP000294547">
    <property type="component" value="Unassembled WGS sequence"/>
</dbReference>
<reference evidence="1 2" key="1">
    <citation type="submission" date="2019-03" db="EMBL/GenBank/DDBJ databases">
        <title>Genomic Encyclopedia of Type Strains, Phase IV (KMG-IV): sequencing the most valuable type-strain genomes for metagenomic binning, comparative biology and taxonomic classification.</title>
        <authorList>
            <person name="Goeker M."/>
        </authorList>
    </citation>
    <scope>NUCLEOTIDE SEQUENCE [LARGE SCALE GENOMIC DNA]</scope>
    <source>
        <strain evidence="1 2">DSM 102969</strain>
    </source>
</reference>
<name>A0A4R6RIY4_9HYPH</name>
<evidence type="ECO:0000313" key="2">
    <source>
        <dbReference type="Proteomes" id="UP000294547"/>
    </source>
</evidence>
<dbReference type="Pfam" id="PF05119">
    <property type="entry name" value="Terminase_4"/>
    <property type="match status" value="1"/>
</dbReference>
<evidence type="ECO:0000313" key="1">
    <source>
        <dbReference type="EMBL" id="TDP85596.1"/>
    </source>
</evidence>
<organism evidence="1 2">
    <name type="scientific">Oharaeibacter diazotrophicus</name>
    <dbReference type="NCBI Taxonomy" id="1920512"/>
    <lineage>
        <taxon>Bacteria</taxon>
        <taxon>Pseudomonadati</taxon>
        <taxon>Pseudomonadota</taxon>
        <taxon>Alphaproteobacteria</taxon>
        <taxon>Hyphomicrobiales</taxon>
        <taxon>Pleomorphomonadaceae</taxon>
        <taxon>Oharaeibacter</taxon>
    </lineage>
</organism>
<gene>
    <name evidence="1" type="ORF">EDD54_2451</name>
</gene>
<comment type="caution">
    <text evidence="1">The sequence shown here is derived from an EMBL/GenBank/DDBJ whole genome shotgun (WGS) entry which is preliminary data.</text>
</comment>
<dbReference type="InterPro" id="IPR006448">
    <property type="entry name" value="Phage_term_ssu_P27"/>
</dbReference>
<dbReference type="AlphaFoldDB" id="A0A4R6RIY4"/>
<accession>A0A4R6RIY4</accession>
<proteinExistence type="predicted"/>
<dbReference type="OrthoDB" id="7843333at2"/>
<sequence>MRGRKPELQVIAGGMAKAPRPPAWLPEEARAEWRRVVPGLVSRRVLTADMVSILETYCLHVGLVKRAWAAIAAEGEYVEGKRHAAFTTLTQSTAEVRRGAAELGLTPTSRPKLPNLPEEEVDAFAELDI</sequence>
<protein>
    <submittedName>
        <fullName evidence="1">P27 family predicted phage terminase small subunit</fullName>
    </submittedName>
</protein>
<dbReference type="NCBIfam" id="TIGR01558">
    <property type="entry name" value="sm_term_P27"/>
    <property type="match status" value="1"/>
</dbReference>